<evidence type="ECO:0000256" key="4">
    <source>
        <dbReference type="ARBA" id="ARBA00022763"/>
    </source>
</evidence>
<evidence type="ECO:0000313" key="10">
    <source>
        <dbReference type="EMBL" id="KIK01146.1"/>
    </source>
</evidence>
<keyword evidence="6" id="KW-0539">Nucleus</keyword>
<keyword evidence="5" id="KW-0067">ATP-binding</keyword>
<sequence length="705" mass="77708">MPKSQSTQLKPLTQKKTKPTRANLAKLDAPTHSTKRFNPLTAFKSSSQSLPSERDRDGDISLLSQGSANGKQVQSGGKGKEKARLSSSPLEDIEDRLWVDIYEPTTEAELAVHVRKVEDVRRWLVEAFDGGPSGKLKKYRRILALTGLAGTGKTSTIRVLAREMGFDILEWRNSVGEAFSGFDASSSYASTGQSPHPNNHDQDFESLFTKFEAFLNRATNCQSIFSHSTSGSSSKTASQSAKLSPPQRRIVLLEDLPNILHAQTQASFHTSLKALVDSSPSSPPVPVIIIVSDAGMRGEANDERMAGGGGWARDREQVVDVRTVLPKDLLGGPYVTQIMFNPIAPTLLRKALQALLQTHFASHPRGMSAPSNDVLDAIVESANGDIRSAIMAMQFACVVQLPSKSKKKKGTKLVLESVTRREQSLVLFHLMGKVLYNKRKGDPPNPSATAKDLAKERDIDALLKDPPKLPPHFMEHERRRSRVDVNTLYADSPIDSSLFSLYIHQNYTQFCTEMEEAEGVADWLSWVDSSGGEAWYQANPHRFHLLTLGTLHSLPSPVPRRSQKVFKPEFFNSLQKEKDARDAVTITREWIAGEDLKVNAAAKRVGGWSRTDVILELGGILKAREAVGGHSPSSQAPSAHQLFSKMTFLRGGDNMRLSQLDEGDTGAAAHVIDKGEGYDDDDECSRMKEERNGGWLVEDDIQDFD</sequence>
<evidence type="ECO:0000256" key="6">
    <source>
        <dbReference type="ARBA" id="ARBA00023242"/>
    </source>
</evidence>
<evidence type="ECO:0000256" key="2">
    <source>
        <dbReference type="ARBA" id="ARBA00006168"/>
    </source>
</evidence>
<reference evidence="10 11" key="1">
    <citation type="submission" date="2014-04" db="EMBL/GenBank/DDBJ databases">
        <authorList>
            <consortium name="DOE Joint Genome Institute"/>
            <person name="Kuo A."/>
            <person name="Kohler A."/>
            <person name="Nagy L.G."/>
            <person name="Floudas D."/>
            <person name="Copeland A."/>
            <person name="Barry K.W."/>
            <person name="Cichocki N."/>
            <person name="Veneault-Fourrey C."/>
            <person name="LaButti K."/>
            <person name="Lindquist E.A."/>
            <person name="Lipzen A."/>
            <person name="Lundell T."/>
            <person name="Morin E."/>
            <person name="Murat C."/>
            <person name="Sun H."/>
            <person name="Tunlid A."/>
            <person name="Henrissat B."/>
            <person name="Grigoriev I.V."/>
            <person name="Hibbett D.S."/>
            <person name="Martin F."/>
            <person name="Nordberg H.P."/>
            <person name="Cantor M.N."/>
            <person name="Hua S.X."/>
        </authorList>
    </citation>
    <scope>NUCLEOTIDE SEQUENCE [LARGE SCALE GENOMIC DNA]</scope>
    <source>
        <strain evidence="10 11">LaAM-08-1</strain>
    </source>
</reference>
<dbReference type="GO" id="GO:0003689">
    <property type="term" value="F:DNA clamp loader activity"/>
    <property type="evidence" value="ECO:0007669"/>
    <property type="project" value="TreeGrafter"/>
</dbReference>
<keyword evidence="3" id="KW-0547">Nucleotide-binding</keyword>
<dbReference type="OrthoDB" id="10265971at2759"/>
<evidence type="ECO:0000256" key="5">
    <source>
        <dbReference type="ARBA" id="ARBA00022840"/>
    </source>
</evidence>
<dbReference type="InterPro" id="IPR057927">
    <property type="entry name" value="RAD24-like_helical"/>
</dbReference>
<dbReference type="STRING" id="1095629.A0A0C9X7V0"/>
<dbReference type="Gene3D" id="3.40.50.300">
    <property type="entry name" value="P-loop containing nucleotide triphosphate hydrolases"/>
    <property type="match status" value="1"/>
</dbReference>
<evidence type="ECO:0000256" key="8">
    <source>
        <dbReference type="SAM" id="MobiDB-lite"/>
    </source>
</evidence>
<accession>A0A0C9X7V0</accession>
<evidence type="ECO:0000256" key="1">
    <source>
        <dbReference type="ARBA" id="ARBA00004123"/>
    </source>
</evidence>
<comment type="subcellular location">
    <subcellularLocation>
        <location evidence="1">Nucleus</location>
    </subcellularLocation>
</comment>
<dbReference type="Proteomes" id="UP000054477">
    <property type="component" value="Unassembled WGS sequence"/>
</dbReference>
<feature type="compositionally biased region" description="Polar residues" evidence="8">
    <location>
        <begin position="62"/>
        <end position="75"/>
    </location>
</feature>
<dbReference type="PANTHER" id="PTHR12172">
    <property type="entry name" value="CELL CYCLE CHECKPOINT PROTEIN RAD17"/>
    <property type="match status" value="1"/>
</dbReference>
<feature type="region of interest" description="Disordered" evidence="8">
    <location>
        <begin position="1"/>
        <end position="87"/>
    </location>
</feature>
<dbReference type="PANTHER" id="PTHR12172:SF0">
    <property type="entry name" value="CELL CYCLE CHECKPOINT PROTEIN RAD17"/>
    <property type="match status" value="1"/>
</dbReference>
<dbReference type="GO" id="GO:0005524">
    <property type="term" value="F:ATP binding"/>
    <property type="evidence" value="ECO:0007669"/>
    <property type="project" value="UniProtKB-KW"/>
</dbReference>
<dbReference type="GO" id="GO:0033314">
    <property type="term" value="P:mitotic DNA replication checkpoint signaling"/>
    <property type="evidence" value="ECO:0007669"/>
    <property type="project" value="TreeGrafter"/>
</dbReference>
<proteinExistence type="inferred from homology"/>
<feature type="domain" description="Checkpoint protein RAD24-like helical bundle" evidence="9">
    <location>
        <begin position="422"/>
        <end position="531"/>
    </location>
</feature>
<keyword evidence="7" id="KW-0131">Cell cycle</keyword>
<dbReference type="InterPro" id="IPR004582">
    <property type="entry name" value="Checkpoint_prot_Rad17_Rad24"/>
</dbReference>
<dbReference type="GO" id="GO:0006281">
    <property type="term" value="P:DNA repair"/>
    <property type="evidence" value="ECO:0007669"/>
    <property type="project" value="InterPro"/>
</dbReference>
<name>A0A0C9X7V0_9AGAR</name>
<dbReference type="Pfam" id="PF25812">
    <property type="entry name" value="RAD24_helical"/>
    <property type="match status" value="1"/>
</dbReference>
<dbReference type="EMBL" id="KN838611">
    <property type="protein sequence ID" value="KIK01146.1"/>
    <property type="molecule type" value="Genomic_DNA"/>
</dbReference>
<dbReference type="Pfam" id="PF03215">
    <property type="entry name" value="Rad17"/>
    <property type="match status" value="1"/>
</dbReference>
<gene>
    <name evidence="10" type="ORF">K443DRAFT_132403</name>
</gene>
<evidence type="ECO:0000256" key="3">
    <source>
        <dbReference type="ARBA" id="ARBA00022741"/>
    </source>
</evidence>
<dbReference type="HOGENOM" id="CLU_018598_1_0_1"/>
<dbReference type="InterPro" id="IPR027417">
    <property type="entry name" value="P-loop_NTPase"/>
</dbReference>
<reference evidence="11" key="2">
    <citation type="submission" date="2015-01" db="EMBL/GenBank/DDBJ databases">
        <title>Evolutionary Origins and Diversification of the Mycorrhizal Mutualists.</title>
        <authorList>
            <consortium name="DOE Joint Genome Institute"/>
            <consortium name="Mycorrhizal Genomics Consortium"/>
            <person name="Kohler A."/>
            <person name="Kuo A."/>
            <person name="Nagy L.G."/>
            <person name="Floudas D."/>
            <person name="Copeland A."/>
            <person name="Barry K.W."/>
            <person name="Cichocki N."/>
            <person name="Veneault-Fourrey C."/>
            <person name="LaButti K."/>
            <person name="Lindquist E.A."/>
            <person name="Lipzen A."/>
            <person name="Lundell T."/>
            <person name="Morin E."/>
            <person name="Murat C."/>
            <person name="Riley R."/>
            <person name="Ohm R."/>
            <person name="Sun H."/>
            <person name="Tunlid A."/>
            <person name="Henrissat B."/>
            <person name="Grigoriev I.V."/>
            <person name="Hibbett D.S."/>
            <person name="Martin F."/>
        </authorList>
    </citation>
    <scope>NUCLEOTIDE SEQUENCE [LARGE SCALE GENOMIC DNA]</scope>
    <source>
        <strain evidence="11">LaAM-08-1</strain>
    </source>
</reference>
<comment type="similarity">
    <text evidence="2">Belongs to the rad17/RAD24 family.</text>
</comment>
<protein>
    <recommendedName>
        <fullName evidence="9">Checkpoint protein RAD24-like helical bundle domain-containing protein</fullName>
    </recommendedName>
</protein>
<dbReference type="SUPFAM" id="SSF52540">
    <property type="entry name" value="P-loop containing nucleoside triphosphate hydrolases"/>
    <property type="match status" value="1"/>
</dbReference>
<dbReference type="AlphaFoldDB" id="A0A0C9X7V0"/>
<organism evidence="10 11">
    <name type="scientific">Laccaria amethystina LaAM-08-1</name>
    <dbReference type="NCBI Taxonomy" id="1095629"/>
    <lineage>
        <taxon>Eukaryota</taxon>
        <taxon>Fungi</taxon>
        <taxon>Dikarya</taxon>
        <taxon>Basidiomycota</taxon>
        <taxon>Agaricomycotina</taxon>
        <taxon>Agaricomycetes</taxon>
        <taxon>Agaricomycetidae</taxon>
        <taxon>Agaricales</taxon>
        <taxon>Agaricineae</taxon>
        <taxon>Hydnangiaceae</taxon>
        <taxon>Laccaria</taxon>
    </lineage>
</organism>
<dbReference type="GO" id="GO:0005634">
    <property type="term" value="C:nucleus"/>
    <property type="evidence" value="ECO:0007669"/>
    <property type="project" value="UniProtKB-SubCell"/>
</dbReference>
<evidence type="ECO:0000259" key="9">
    <source>
        <dbReference type="Pfam" id="PF25812"/>
    </source>
</evidence>
<evidence type="ECO:0000256" key="7">
    <source>
        <dbReference type="ARBA" id="ARBA00023306"/>
    </source>
</evidence>
<evidence type="ECO:0000313" key="11">
    <source>
        <dbReference type="Proteomes" id="UP000054477"/>
    </source>
</evidence>
<dbReference type="GO" id="GO:0003682">
    <property type="term" value="F:chromatin binding"/>
    <property type="evidence" value="ECO:0007669"/>
    <property type="project" value="TreeGrafter"/>
</dbReference>
<keyword evidence="11" id="KW-1185">Reference proteome</keyword>
<dbReference type="GO" id="GO:0000077">
    <property type="term" value="P:DNA damage checkpoint signaling"/>
    <property type="evidence" value="ECO:0007669"/>
    <property type="project" value="TreeGrafter"/>
</dbReference>
<keyword evidence="4" id="KW-0227">DNA damage</keyword>